<dbReference type="KEGG" id="mro:MROS_0900"/>
<dbReference type="OrthoDB" id="7551439at2"/>
<keyword evidence="2" id="KW-1185">Reference proteome</keyword>
<sequence>MNTQQVKNIIESTSDIAFIIGNGINRYFGNNAISWENLLLELWNENNGNTQQQTSIPRGVSFTEFYDALLIKNFTKKDFTAELQKSVQKKMSVWVPIENGLKSILNKIKSKNAPVLTTNFDDLIPKSLHLEFRKLEEKGFTDFYPWSCYYSDMQVNNPSKNFGVWYPNGMIKYHRSIKLGLSQYMGSVSRARKLIHKDVERIEFTGKNQNYWEGFKTWLHIIFNNSLFIFGLGLEESEVFIRWLLIERAKYFKKFPKRRHKGWYIMKKKEKEEITEGKKFFFKSVGIDVIELNEYKNVYEDIWE</sequence>
<dbReference type="HOGENOM" id="CLU_942307_0_0_10"/>
<organism evidence="1 2">
    <name type="scientific">Melioribacter roseus (strain DSM 23840 / JCM 17771 / VKM B-2668 / P3M-2)</name>
    <dbReference type="NCBI Taxonomy" id="1191523"/>
    <lineage>
        <taxon>Bacteria</taxon>
        <taxon>Pseudomonadati</taxon>
        <taxon>Ignavibacteriota</taxon>
        <taxon>Ignavibacteria</taxon>
        <taxon>Ignavibacteriales</taxon>
        <taxon>Melioribacteraceae</taxon>
        <taxon>Melioribacter</taxon>
    </lineage>
</organism>
<gene>
    <name evidence="1" type="ordered locus">MROS_0900</name>
</gene>
<name>I7A2I4_MELRP</name>
<dbReference type="Proteomes" id="UP000009011">
    <property type="component" value="Chromosome"/>
</dbReference>
<dbReference type="PATRIC" id="fig|1191523.3.peg.949"/>
<protein>
    <submittedName>
        <fullName evidence="1">Uncharacterized protein</fullName>
    </submittedName>
</protein>
<dbReference type="eggNOG" id="ENOG502ZB60">
    <property type="taxonomic scope" value="Bacteria"/>
</dbReference>
<dbReference type="Pfam" id="PF13289">
    <property type="entry name" value="SIR2_2"/>
    <property type="match status" value="1"/>
</dbReference>
<dbReference type="AlphaFoldDB" id="I7A2I4"/>
<evidence type="ECO:0000313" key="1">
    <source>
        <dbReference type="EMBL" id="AFN74141.1"/>
    </source>
</evidence>
<reference evidence="1 2" key="1">
    <citation type="journal article" date="2013" name="PLoS ONE">
        <title>Genomic analysis of Melioribacter roseus, facultatively anaerobic organotrophic bacterium representing a novel deep lineage within Bacteriodetes/Chlorobi group.</title>
        <authorList>
            <person name="Kadnikov V.V."/>
            <person name="Mardanov A.V."/>
            <person name="Podosokorskaya O.A."/>
            <person name="Gavrilov S.N."/>
            <person name="Kublanov I.V."/>
            <person name="Beletsky A.V."/>
            <person name="Bonch-Osmolovskaya E.A."/>
            <person name="Ravin N.V."/>
        </authorList>
    </citation>
    <scope>NUCLEOTIDE SEQUENCE [LARGE SCALE GENOMIC DNA]</scope>
    <source>
        <strain evidence="2">JCM 17771 / P3M-2</strain>
    </source>
</reference>
<dbReference type="EMBL" id="CP003557">
    <property type="protein sequence ID" value="AFN74141.1"/>
    <property type="molecule type" value="Genomic_DNA"/>
</dbReference>
<accession>I7A2I4</accession>
<proteinExistence type="predicted"/>
<dbReference type="RefSeq" id="WP_014855577.1">
    <property type="nucleotide sequence ID" value="NC_018178.1"/>
</dbReference>
<evidence type="ECO:0000313" key="2">
    <source>
        <dbReference type="Proteomes" id="UP000009011"/>
    </source>
</evidence>